<dbReference type="PIRSF" id="PIRSF037565">
    <property type="entry name" value="RRNA_m2G_Mtase_RsmD_prd"/>
    <property type="match status" value="1"/>
</dbReference>
<reference evidence="9" key="1">
    <citation type="submission" date="2014-07" db="EMBL/GenBank/DDBJ databases">
        <authorList>
            <person name="Urmite Genomes Urmite Genomes"/>
        </authorList>
    </citation>
    <scope>NUCLEOTIDE SEQUENCE</scope>
    <source>
        <strain evidence="9">12M76_air</strain>
    </source>
</reference>
<sequence>MQPCDTPFGSLRLDRYPPTRNPTLQPFDAADLYLLQQLAPLPPTLTGVLVVNDQFGTLACALAGTGISVTSWGDSHLAERALLNNLRENQLPTQAVTVVDSQQLPSGPISHVLLRIPKSLALLEDQLSRLRPLLADDAVVIAGAMLKHLPPSAGDLLAKYIGPYQASLAWKKARLLTARFDAGLAPAAAELTTRYALPDSDVELHNRPGVFSRQRLDIGTRVLLPCIPRAAGPLRIVDLGCGNGALGIHAALLNPEAQLTFIDESYAAVASARDNFLRACPGREARFLVSDGLIDAAADSADLVLCNPPFHQQQVIGDEIAMRLFQQSHAALTSTGSVLAVGNRHLGYHVKLRRFFSTVEQVGGNSKFVVLRAQR</sequence>
<evidence type="ECO:0000259" key="7">
    <source>
        <dbReference type="Pfam" id="PF05175"/>
    </source>
</evidence>
<dbReference type="GO" id="GO:0008990">
    <property type="term" value="F:rRNA (guanine-N2-)-methyltransferase activity"/>
    <property type="evidence" value="ECO:0007669"/>
    <property type="project" value="InterPro"/>
</dbReference>
<feature type="region of interest" description="Disordered" evidence="6">
    <location>
        <begin position="1"/>
        <end position="20"/>
    </location>
</feature>
<keyword evidence="4 9" id="KW-0808">Transferase</keyword>
<feature type="domain" description="Methyltransferase small" evidence="7">
    <location>
        <begin position="202"/>
        <end position="372"/>
    </location>
</feature>
<feature type="domain" description="RlmG N-terminal" evidence="8">
    <location>
        <begin position="2"/>
        <end position="181"/>
    </location>
</feature>
<dbReference type="PROSITE" id="PS00092">
    <property type="entry name" value="N6_MTASE"/>
    <property type="match status" value="1"/>
</dbReference>
<keyword evidence="1" id="KW-0963">Cytoplasm</keyword>
<dbReference type="AlphaFoldDB" id="A0A078MEN0"/>
<dbReference type="InterPro" id="IPR017237">
    <property type="entry name" value="RLMG"/>
</dbReference>
<keyword evidence="5" id="KW-0949">S-adenosyl-L-methionine</keyword>
<dbReference type="InterPro" id="IPR058679">
    <property type="entry name" value="RlmG_N"/>
</dbReference>
<dbReference type="PANTHER" id="PTHR47816">
    <property type="entry name" value="RIBOSOMAL RNA SMALL SUBUNIT METHYLTRANSFERASE C"/>
    <property type="match status" value="1"/>
</dbReference>
<proteinExistence type="predicted"/>
<evidence type="ECO:0000313" key="9">
    <source>
        <dbReference type="EMBL" id="CEA05788.1"/>
    </source>
</evidence>
<dbReference type="InterPro" id="IPR002052">
    <property type="entry name" value="DNA_methylase_N6_adenine_CS"/>
</dbReference>
<evidence type="ECO:0000256" key="4">
    <source>
        <dbReference type="ARBA" id="ARBA00022679"/>
    </source>
</evidence>
<evidence type="ECO:0000259" key="8">
    <source>
        <dbReference type="Pfam" id="PF26049"/>
    </source>
</evidence>
<dbReference type="OrthoDB" id="29650at2"/>
<protein>
    <submittedName>
        <fullName evidence="9">Nucleotide methyltransferase</fullName>
    </submittedName>
</protein>
<dbReference type="InterPro" id="IPR007848">
    <property type="entry name" value="Small_mtfrase_dom"/>
</dbReference>
<keyword evidence="3 9" id="KW-0489">Methyltransferase</keyword>
<keyword evidence="2" id="KW-0698">rRNA processing</keyword>
<evidence type="ECO:0000256" key="2">
    <source>
        <dbReference type="ARBA" id="ARBA00022552"/>
    </source>
</evidence>
<dbReference type="PATRIC" id="fig|1461581.3.peg.2239"/>
<dbReference type="GO" id="GO:0005737">
    <property type="term" value="C:cytoplasm"/>
    <property type="evidence" value="ECO:0007669"/>
    <property type="project" value="InterPro"/>
</dbReference>
<organism evidence="9">
    <name type="scientific">Pseudomonas saudimassiliensis</name>
    <dbReference type="NCBI Taxonomy" id="1461581"/>
    <lineage>
        <taxon>Bacteria</taxon>
        <taxon>Pseudomonadati</taxon>
        <taxon>Pseudomonadota</taxon>
        <taxon>Gammaproteobacteria</taxon>
        <taxon>Pseudomonadales</taxon>
        <taxon>Pseudomonadaceae</taxon>
        <taxon>Pseudomonas</taxon>
    </lineage>
</organism>
<dbReference type="InterPro" id="IPR029063">
    <property type="entry name" value="SAM-dependent_MTases_sf"/>
</dbReference>
<dbReference type="SUPFAM" id="SSF53335">
    <property type="entry name" value="S-adenosyl-L-methionine-dependent methyltransferases"/>
    <property type="match status" value="1"/>
</dbReference>
<evidence type="ECO:0000256" key="1">
    <source>
        <dbReference type="ARBA" id="ARBA00022490"/>
    </source>
</evidence>
<dbReference type="Gene3D" id="3.40.50.150">
    <property type="entry name" value="Vaccinia Virus protein VP39"/>
    <property type="match status" value="2"/>
</dbReference>
<gene>
    <name evidence="9" type="ORF">BN1049_02271</name>
</gene>
<dbReference type="GO" id="GO:0003676">
    <property type="term" value="F:nucleic acid binding"/>
    <property type="evidence" value="ECO:0007669"/>
    <property type="project" value="InterPro"/>
</dbReference>
<dbReference type="EMBL" id="LM997413">
    <property type="protein sequence ID" value="CEA05788.1"/>
    <property type="molecule type" value="Genomic_DNA"/>
</dbReference>
<evidence type="ECO:0000256" key="6">
    <source>
        <dbReference type="SAM" id="MobiDB-lite"/>
    </source>
</evidence>
<dbReference type="Pfam" id="PF05175">
    <property type="entry name" value="MTS"/>
    <property type="match status" value="1"/>
</dbReference>
<dbReference type="CDD" id="cd02440">
    <property type="entry name" value="AdoMet_MTases"/>
    <property type="match status" value="1"/>
</dbReference>
<dbReference type="Pfam" id="PF26049">
    <property type="entry name" value="RLMG_N"/>
    <property type="match status" value="1"/>
</dbReference>
<evidence type="ECO:0000256" key="3">
    <source>
        <dbReference type="ARBA" id="ARBA00022603"/>
    </source>
</evidence>
<dbReference type="PANTHER" id="PTHR47816:SF5">
    <property type="entry name" value="RIBOSOMAL RNA LARGE SUBUNIT METHYLTRANSFERASE G"/>
    <property type="match status" value="1"/>
</dbReference>
<dbReference type="EMBL" id="LK391969">
    <property type="protein sequence ID" value="CEF27323.1"/>
    <property type="molecule type" value="Genomic_DNA"/>
</dbReference>
<name>A0A078MEN0_9PSED</name>
<dbReference type="InterPro" id="IPR046977">
    <property type="entry name" value="RsmC/RlmG"/>
</dbReference>
<accession>A0A078MEN0</accession>
<evidence type="ECO:0000256" key="5">
    <source>
        <dbReference type="ARBA" id="ARBA00022691"/>
    </source>
</evidence>
<dbReference type="RefSeq" id="WP_044500017.1">
    <property type="nucleotide sequence ID" value="NZ_LK391969.1"/>
</dbReference>